<dbReference type="InterPro" id="IPR036520">
    <property type="entry name" value="UPF0759_sf"/>
</dbReference>
<dbReference type="PANTHER" id="PTHR30348:SF4">
    <property type="entry name" value="DUF72 DOMAIN-CONTAINING PROTEIN"/>
    <property type="match status" value="1"/>
</dbReference>
<keyword evidence="2" id="KW-1185">Reference proteome</keyword>
<dbReference type="InterPro" id="IPR002763">
    <property type="entry name" value="DUF72"/>
</dbReference>
<dbReference type="PANTHER" id="PTHR30348">
    <property type="entry name" value="UNCHARACTERIZED PROTEIN YECE"/>
    <property type="match status" value="1"/>
</dbReference>
<dbReference type="SUPFAM" id="SSF117396">
    <property type="entry name" value="TM1631-like"/>
    <property type="match status" value="1"/>
</dbReference>
<gene>
    <name evidence="1" type="ORF">ATK78_3040</name>
</gene>
<dbReference type="EMBL" id="SNYC01000005">
    <property type="protein sequence ID" value="TDQ08524.1"/>
    <property type="molecule type" value="Genomic_DNA"/>
</dbReference>
<reference evidence="1 2" key="1">
    <citation type="submission" date="2019-03" db="EMBL/GenBank/DDBJ databases">
        <title>Genomic Encyclopedia of Archaeal and Bacterial Type Strains, Phase II (KMG-II): from individual species to whole genera.</title>
        <authorList>
            <person name="Goeker M."/>
        </authorList>
    </citation>
    <scope>NUCLEOTIDE SEQUENCE [LARGE SCALE GENOMIC DNA]</scope>
    <source>
        <strain evidence="1 2">DSM 19035</strain>
    </source>
</reference>
<protein>
    <submittedName>
        <fullName evidence="1">Uncharacterized protein YecE (DUF72 family)</fullName>
    </submittedName>
</protein>
<evidence type="ECO:0000313" key="2">
    <source>
        <dbReference type="Proteomes" id="UP000295620"/>
    </source>
</evidence>
<dbReference type="OrthoDB" id="9780310at2"/>
<dbReference type="AlphaFoldDB" id="A0A4V3D106"/>
<dbReference type="RefSeq" id="WP_133576882.1">
    <property type="nucleotide sequence ID" value="NZ_SNYC01000005.1"/>
</dbReference>
<name>A0A4V3D106_9SPHI</name>
<evidence type="ECO:0000313" key="1">
    <source>
        <dbReference type="EMBL" id="TDQ08524.1"/>
    </source>
</evidence>
<dbReference type="Gene3D" id="3.20.20.410">
    <property type="entry name" value="Protein of unknown function UPF0759"/>
    <property type="match status" value="1"/>
</dbReference>
<organism evidence="1 2">
    <name type="scientific">Pedobacter metabolipauper</name>
    <dbReference type="NCBI Taxonomy" id="425513"/>
    <lineage>
        <taxon>Bacteria</taxon>
        <taxon>Pseudomonadati</taxon>
        <taxon>Bacteroidota</taxon>
        <taxon>Sphingobacteriia</taxon>
        <taxon>Sphingobacteriales</taxon>
        <taxon>Sphingobacteriaceae</taxon>
        <taxon>Pedobacter</taxon>
    </lineage>
</organism>
<sequence>MNIKIGCSGFYYKEWKEIFYPNGLPQKAWFEYYCQHFNTIEINSSFYKLPSLSTLEKWYDLSLPDFLFSIKVPRLITHYRRLNAAEELISDFYALIKAGLREKLGCVLFQMPPTFSYSEERLNLVLLNLDPAFNNVVEFRHESWWIEPVFDALAAKKITFSGVSFPSSIPDHIVQNTAVLYYRFHGRPVLFKSLYPLEEIKDFADELKHLDGSAYIYFNNTWGTAALTNSRQLIDLTTDLEK</sequence>
<dbReference type="Pfam" id="PF01904">
    <property type="entry name" value="DUF72"/>
    <property type="match status" value="1"/>
</dbReference>
<comment type="caution">
    <text evidence="1">The sequence shown here is derived from an EMBL/GenBank/DDBJ whole genome shotgun (WGS) entry which is preliminary data.</text>
</comment>
<proteinExistence type="predicted"/>
<accession>A0A4V3D106</accession>
<dbReference type="Proteomes" id="UP000295620">
    <property type="component" value="Unassembled WGS sequence"/>
</dbReference>